<dbReference type="InterPro" id="IPR000120">
    <property type="entry name" value="Amidase"/>
</dbReference>
<reference evidence="2" key="1">
    <citation type="submission" date="2022-08" db="EMBL/GenBank/DDBJ databases">
        <authorList>
            <person name="Deng Y."/>
            <person name="Han X.-F."/>
            <person name="Zhang Y.-Q."/>
        </authorList>
    </citation>
    <scope>NUCLEOTIDE SEQUENCE</scope>
    <source>
        <strain evidence="2">CPCC 205716</strain>
    </source>
</reference>
<dbReference type="SUPFAM" id="SSF75304">
    <property type="entry name" value="Amidase signature (AS) enzymes"/>
    <property type="match status" value="1"/>
</dbReference>
<dbReference type="Pfam" id="PF01425">
    <property type="entry name" value="Amidase"/>
    <property type="match status" value="1"/>
</dbReference>
<protein>
    <submittedName>
        <fullName evidence="2">Amidase</fullName>
    </submittedName>
</protein>
<evidence type="ECO:0000313" key="3">
    <source>
        <dbReference type="Proteomes" id="UP001165580"/>
    </source>
</evidence>
<comment type="caution">
    <text evidence="2">The sequence shown here is derived from an EMBL/GenBank/DDBJ whole genome shotgun (WGS) entry which is preliminary data.</text>
</comment>
<dbReference type="RefSeq" id="WP_259484731.1">
    <property type="nucleotide sequence ID" value="NZ_JANTEZ010000001.1"/>
</dbReference>
<dbReference type="Proteomes" id="UP001165580">
    <property type="component" value="Unassembled WGS sequence"/>
</dbReference>
<dbReference type="PANTHER" id="PTHR11895">
    <property type="entry name" value="TRANSAMIDASE"/>
    <property type="match status" value="1"/>
</dbReference>
<gene>
    <name evidence="2" type="ORF">NVV95_01310</name>
</gene>
<evidence type="ECO:0000313" key="2">
    <source>
        <dbReference type="EMBL" id="MCS5713182.1"/>
    </source>
</evidence>
<accession>A0ABT2GAF4</accession>
<keyword evidence="3" id="KW-1185">Reference proteome</keyword>
<evidence type="ECO:0000259" key="1">
    <source>
        <dbReference type="Pfam" id="PF01425"/>
    </source>
</evidence>
<dbReference type="PANTHER" id="PTHR11895:SF176">
    <property type="entry name" value="AMIDASE AMID-RELATED"/>
    <property type="match status" value="1"/>
</dbReference>
<sequence>MTTPLTLSAAAAALRDGSTTSVELVEHAIAEADLYDADLGTFLARYSETALEAAEVADELLAAGADVGPLHGIPLGIKDILTTVEGPTTAQSVVHDPEWNGRADASAVARLRAAGGIVMGKTTTWEFAVGLPDLTKPFPLPRNPWNTERYTGGSSSGSGNGVMAGMFLAAIGTDTGGSIRIPAAFCGITGLVPTFGRVSKAGCVPAVWSLDHIGPMARSAEDCAHLLQALAGFDPADVNSVSERVEPVPDYAAALTGDLAGVRVGVDLLTAWTDQDPTVPIALAVAVEHLRALGATVVDVSLPLYEETLAALYVTTGGELLGYHAPDAERAWGDYFAATRDMIARSIYYTAADYVQAQRVRRVSQQKLARVFEDVDLVITPTNNVGATGLDELHDLPSFVAAVNTSYWDVVGNPVMTVPNGFTAAGLPLGMQIAGRPFEEALVLRAGDAFQRVTDWHLRTAPLSSVVSA</sequence>
<organism evidence="2 3">
    <name type="scientific">Herbiconiux gentiana</name>
    <dbReference type="NCBI Taxonomy" id="2970912"/>
    <lineage>
        <taxon>Bacteria</taxon>
        <taxon>Bacillati</taxon>
        <taxon>Actinomycetota</taxon>
        <taxon>Actinomycetes</taxon>
        <taxon>Micrococcales</taxon>
        <taxon>Microbacteriaceae</taxon>
        <taxon>Herbiconiux</taxon>
    </lineage>
</organism>
<dbReference type="EMBL" id="JANTEZ010000001">
    <property type="protein sequence ID" value="MCS5713182.1"/>
    <property type="molecule type" value="Genomic_DNA"/>
</dbReference>
<feature type="domain" description="Amidase" evidence="1">
    <location>
        <begin position="23"/>
        <end position="444"/>
    </location>
</feature>
<dbReference type="InterPro" id="IPR023631">
    <property type="entry name" value="Amidase_dom"/>
</dbReference>
<proteinExistence type="predicted"/>
<name>A0ABT2GAF4_9MICO</name>
<dbReference type="Gene3D" id="3.90.1300.10">
    <property type="entry name" value="Amidase signature (AS) domain"/>
    <property type="match status" value="1"/>
</dbReference>
<dbReference type="InterPro" id="IPR036928">
    <property type="entry name" value="AS_sf"/>
</dbReference>